<evidence type="ECO:0000256" key="2">
    <source>
        <dbReference type="SAM" id="SignalP"/>
    </source>
</evidence>
<feature type="chain" id="PRO_5033059944" description="Copper amine oxidase" evidence="2">
    <location>
        <begin position="29"/>
        <end position="398"/>
    </location>
</feature>
<evidence type="ECO:0008006" key="5">
    <source>
        <dbReference type="Google" id="ProtNLM"/>
    </source>
</evidence>
<sequence length="398" mass="44576">MKHFTRILALVFLLSTIIFSVTSPLVQARHHEEENNTINKTPGIASSPIPADTTDNTTSNAANQLPNNDFKNNISQMKKWPIERIDKGGTLIFSDSPETVYNDGILYEDTVEGNGRLYYYHVNGTTASKKVVVMLKNMDDKNVNFDISRSANAGPSADYLYVGKMSQVRYFGYQVPENINLFQGQSKILDTKAGNMVIKKDQLVCGIYDFKTNGKVKITVAMMPIYENPQTFLKTAHYLPTDSSRLRGTFSNMDRILRSKKAYNPEKDGTVYFRVADDNDDKYLTGIDATDGSQVKNYGNYGVLYYFDLPVVGMQKAHYYLQPLGGVYAGAVAAKMNNERSLSVFPTPAERSFFGENSLQTYFADLGTYGRNDNFYLQYSPPGASNLPVNIIMMPAEN</sequence>
<accession>A0A840UUR2</accession>
<gene>
    <name evidence="3" type="ORF">HNR32_001824</name>
</gene>
<evidence type="ECO:0000313" key="4">
    <source>
        <dbReference type="Proteomes" id="UP000559117"/>
    </source>
</evidence>
<dbReference type="EMBL" id="JACHFH010000021">
    <property type="protein sequence ID" value="MBB5336673.1"/>
    <property type="molecule type" value="Genomic_DNA"/>
</dbReference>
<evidence type="ECO:0000313" key="3">
    <source>
        <dbReference type="EMBL" id="MBB5336673.1"/>
    </source>
</evidence>
<keyword evidence="4" id="KW-1185">Reference proteome</keyword>
<reference evidence="3 4" key="1">
    <citation type="submission" date="2020-08" db="EMBL/GenBank/DDBJ databases">
        <title>Genomic Encyclopedia of Type Strains, Phase IV (KMG-IV): sequencing the most valuable type-strain genomes for metagenomic binning, comparative biology and taxonomic classification.</title>
        <authorList>
            <person name="Goeker M."/>
        </authorList>
    </citation>
    <scope>NUCLEOTIDE SEQUENCE [LARGE SCALE GENOMIC DNA]</scope>
    <source>
        <strain evidence="3 4">DSM 24661</strain>
    </source>
</reference>
<proteinExistence type="predicted"/>
<evidence type="ECO:0000256" key="1">
    <source>
        <dbReference type="SAM" id="MobiDB-lite"/>
    </source>
</evidence>
<keyword evidence="2" id="KW-0732">Signal</keyword>
<dbReference type="AlphaFoldDB" id="A0A840UUR2"/>
<dbReference type="Proteomes" id="UP000559117">
    <property type="component" value="Unassembled WGS sequence"/>
</dbReference>
<organism evidence="3 4">
    <name type="scientific">Pectinatus brassicae</name>
    <dbReference type="NCBI Taxonomy" id="862415"/>
    <lineage>
        <taxon>Bacteria</taxon>
        <taxon>Bacillati</taxon>
        <taxon>Bacillota</taxon>
        <taxon>Negativicutes</taxon>
        <taxon>Selenomonadales</taxon>
        <taxon>Selenomonadaceae</taxon>
        <taxon>Pectinatus</taxon>
    </lineage>
</organism>
<feature type="signal peptide" evidence="2">
    <location>
        <begin position="1"/>
        <end position="28"/>
    </location>
</feature>
<dbReference type="RefSeq" id="WP_183861814.1">
    <property type="nucleotide sequence ID" value="NZ_JACHFH010000021.1"/>
</dbReference>
<name>A0A840UUR2_9FIRM</name>
<comment type="caution">
    <text evidence="3">The sequence shown here is derived from an EMBL/GenBank/DDBJ whole genome shotgun (WGS) entry which is preliminary data.</text>
</comment>
<protein>
    <recommendedName>
        <fullName evidence="5">Copper amine oxidase</fullName>
    </recommendedName>
</protein>
<feature type="compositionally biased region" description="Low complexity" evidence="1">
    <location>
        <begin position="51"/>
        <end position="63"/>
    </location>
</feature>
<feature type="region of interest" description="Disordered" evidence="1">
    <location>
        <begin position="32"/>
        <end position="69"/>
    </location>
</feature>